<feature type="region of interest" description="Disordered" evidence="1">
    <location>
        <begin position="119"/>
        <end position="150"/>
    </location>
</feature>
<evidence type="ECO:0000256" key="2">
    <source>
        <dbReference type="SAM" id="SignalP"/>
    </source>
</evidence>
<dbReference type="AlphaFoldDB" id="A0A177W812"/>
<accession>A0A177W812</accession>
<organism evidence="3 4">
    <name type="scientific">Batrachochytrium dendrobatidis (strain JEL423)</name>
    <dbReference type="NCBI Taxonomy" id="403673"/>
    <lineage>
        <taxon>Eukaryota</taxon>
        <taxon>Fungi</taxon>
        <taxon>Fungi incertae sedis</taxon>
        <taxon>Chytridiomycota</taxon>
        <taxon>Chytridiomycota incertae sedis</taxon>
        <taxon>Chytridiomycetes</taxon>
        <taxon>Rhizophydiales</taxon>
        <taxon>Rhizophydiales incertae sedis</taxon>
        <taxon>Batrachochytrium</taxon>
    </lineage>
</organism>
<name>A0A177W812_BATDL</name>
<dbReference type="VEuPathDB" id="FungiDB:BDEG_20441"/>
<feature type="signal peptide" evidence="2">
    <location>
        <begin position="1"/>
        <end position="22"/>
    </location>
</feature>
<protein>
    <recommendedName>
        <fullName evidence="5">IGFBP N-terminal domain-containing protein</fullName>
    </recommendedName>
</protein>
<keyword evidence="2" id="KW-0732">Signal</keyword>
<evidence type="ECO:0000313" key="3">
    <source>
        <dbReference type="EMBL" id="OAJ36248.1"/>
    </source>
</evidence>
<sequence>MIANPSTLSAGVLLAAIASVAAQQTGDVGSSCGTNLAPLPCITGNICARPPGIDTTVAGMCIPTGSTIASLGGPCGGLMRTAPSCFFGQICKSKDIPDVGGVCVDAATVSPAASTGAHSTATIVSPGSSSSVSLPGSTSSPAPGSKPASSSVMSSHVQPLMLIVASIVLAANVIF</sequence>
<evidence type="ECO:0000313" key="4">
    <source>
        <dbReference type="Proteomes" id="UP000077115"/>
    </source>
</evidence>
<evidence type="ECO:0008006" key="5">
    <source>
        <dbReference type="Google" id="ProtNLM"/>
    </source>
</evidence>
<gene>
    <name evidence="3" type="ORF">BDEG_20441</name>
</gene>
<reference evidence="3 4" key="1">
    <citation type="submission" date="2006-10" db="EMBL/GenBank/DDBJ databases">
        <title>The Genome Sequence of Batrachochytrium dendrobatidis JEL423.</title>
        <authorList>
            <consortium name="The Broad Institute Genome Sequencing Platform"/>
            <person name="Birren B."/>
            <person name="Lander E."/>
            <person name="Galagan J."/>
            <person name="Cuomo C."/>
            <person name="Devon K."/>
            <person name="Jaffe D."/>
            <person name="Butler J."/>
            <person name="Alvarez P."/>
            <person name="Gnerre S."/>
            <person name="Grabherr M."/>
            <person name="Kleber M."/>
            <person name="Mauceli E."/>
            <person name="Brockman W."/>
            <person name="Young S."/>
            <person name="LaButti K."/>
            <person name="Sykes S."/>
            <person name="DeCaprio D."/>
            <person name="Crawford M."/>
            <person name="Koehrsen M."/>
            <person name="Engels R."/>
            <person name="Montgomery P."/>
            <person name="Pearson M."/>
            <person name="Howarth C."/>
            <person name="Larson L."/>
            <person name="White J."/>
            <person name="O'Leary S."/>
            <person name="Kodira C."/>
            <person name="Zeng Q."/>
            <person name="Yandava C."/>
            <person name="Alvarado L."/>
            <person name="Longcore J."/>
            <person name="James T."/>
        </authorList>
    </citation>
    <scope>NUCLEOTIDE SEQUENCE [LARGE SCALE GENOMIC DNA]</scope>
    <source>
        <strain evidence="3 4">JEL423</strain>
    </source>
</reference>
<proteinExistence type="predicted"/>
<dbReference type="OrthoDB" id="10592672at2759"/>
<dbReference type="EMBL" id="DS022300">
    <property type="protein sequence ID" value="OAJ36248.1"/>
    <property type="molecule type" value="Genomic_DNA"/>
</dbReference>
<dbReference type="Proteomes" id="UP000077115">
    <property type="component" value="Unassembled WGS sequence"/>
</dbReference>
<evidence type="ECO:0000256" key="1">
    <source>
        <dbReference type="SAM" id="MobiDB-lite"/>
    </source>
</evidence>
<reference evidence="3 4" key="2">
    <citation type="submission" date="2016-05" db="EMBL/GenBank/DDBJ databases">
        <title>Lineage-specific infection strategies underlie the spectrum of fungal disease in amphibians.</title>
        <authorList>
            <person name="Cuomo C.A."/>
            <person name="Farrer R.A."/>
            <person name="James T."/>
            <person name="Longcore J."/>
            <person name="Birren B."/>
        </authorList>
    </citation>
    <scope>NUCLEOTIDE SEQUENCE [LARGE SCALE GENOMIC DNA]</scope>
    <source>
        <strain evidence="3 4">JEL423</strain>
    </source>
</reference>
<feature type="chain" id="PRO_5008077376" description="IGFBP N-terminal domain-containing protein" evidence="2">
    <location>
        <begin position="23"/>
        <end position="175"/>
    </location>
</feature>